<evidence type="ECO:0000256" key="1">
    <source>
        <dbReference type="SAM" id="MobiDB-lite"/>
    </source>
</evidence>
<gene>
    <name evidence="2" type="ORF">CB5_LOCUS15943</name>
</gene>
<evidence type="ECO:0000313" key="2">
    <source>
        <dbReference type="EMBL" id="CAD1832732.1"/>
    </source>
</evidence>
<sequence length="184" mass="19449">MLLLVRRANTKETLSEWTEELCICGGFVHHVGQLAMSKMYSMAAEAIEPEKLAPSHSGEGRFPQAGTPEIAIATHACPCGIGRRNGKPWGRLITTVGMLTPTGPLGTAQAGLPTEPSTPVEAWDRDKGVAEMPMTRSQSAGVDNAAHLEEVETSATSGSSEVRELRGQLAALTDLVAQQTATAQ</sequence>
<proteinExistence type="predicted"/>
<protein>
    <submittedName>
        <fullName evidence="2">Uncharacterized protein</fullName>
    </submittedName>
</protein>
<accession>A0A6V7PPE4</accession>
<name>A0A6V7PPE4_ANACO</name>
<feature type="region of interest" description="Disordered" evidence="1">
    <location>
        <begin position="134"/>
        <end position="163"/>
    </location>
</feature>
<reference evidence="2" key="1">
    <citation type="submission" date="2020-07" db="EMBL/GenBank/DDBJ databases">
        <authorList>
            <person name="Lin J."/>
        </authorList>
    </citation>
    <scope>NUCLEOTIDE SEQUENCE</scope>
</reference>
<dbReference type="EMBL" id="LR862150">
    <property type="protein sequence ID" value="CAD1832732.1"/>
    <property type="molecule type" value="Genomic_DNA"/>
</dbReference>
<dbReference type="AlphaFoldDB" id="A0A6V7PPE4"/>
<organism evidence="2">
    <name type="scientific">Ananas comosus var. bracteatus</name>
    <name type="common">red pineapple</name>
    <dbReference type="NCBI Taxonomy" id="296719"/>
    <lineage>
        <taxon>Eukaryota</taxon>
        <taxon>Viridiplantae</taxon>
        <taxon>Streptophyta</taxon>
        <taxon>Embryophyta</taxon>
        <taxon>Tracheophyta</taxon>
        <taxon>Spermatophyta</taxon>
        <taxon>Magnoliopsida</taxon>
        <taxon>Liliopsida</taxon>
        <taxon>Poales</taxon>
        <taxon>Bromeliaceae</taxon>
        <taxon>Bromelioideae</taxon>
        <taxon>Ananas</taxon>
    </lineage>
</organism>